<dbReference type="PANTHER" id="PTHR34215:SF1">
    <property type="entry name" value="YLXR DOMAIN-CONTAINING PROTEIN"/>
    <property type="match status" value="1"/>
</dbReference>
<dbReference type="InterPro" id="IPR037465">
    <property type="entry name" value="YlxR"/>
</dbReference>
<gene>
    <name evidence="2" type="ORF">FC72_GL000142</name>
</gene>
<dbReference type="PATRIC" id="fig|1423811.3.peg.141"/>
<dbReference type="Gene3D" id="3.30.1230.10">
    <property type="entry name" value="YlxR-like"/>
    <property type="match status" value="1"/>
</dbReference>
<dbReference type="STRING" id="1423811.FC72_GL000142"/>
<comment type="caution">
    <text evidence="2">The sequence shown here is derived from an EMBL/GenBank/DDBJ whole genome shotgun (WGS) entry which is preliminary data.</text>
</comment>
<reference evidence="2 3" key="1">
    <citation type="journal article" date="2015" name="Genome Announc.">
        <title>Expanding the biotechnology potential of lactobacilli through comparative genomics of 213 strains and associated genera.</title>
        <authorList>
            <person name="Sun Z."/>
            <person name="Harris H.M."/>
            <person name="McCann A."/>
            <person name="Guo C."/>
            <person name="Argimon S."/>
            <person name="Zhang W."/>
            <person name="Yang X."/>
            <person name="Jeffery I.B."/>
            <person name="Cooney J.C."/>
            <person name="Kagawa T.F."/>
            <person name="Liu W."/>
            <person name="Song Y."/>
            <person name="Salvetti E."/>
            <person name="Wrobel A."/>
            <person name="Rasinkangas P."/>
            <person name="Parkhill J."/>
            <person name="Rea M.C."/>
            <person name="O'Sullivan O."/>
            <person name="Ritari J."/>
            <person name="Douillard F.P."/>
            <person name="Paul Ross R."/>
            <person name="Yang R."/>
            <person name="Briner A.E."/>
            <person name="Felis G.E."/>
            <person name="de Vos W.M."/>
            <person name="Barrangou R."/>
            <person name="Klaenhammer T.R."/>
            <person name="Caufield P.W."/>
            <person name="Cui Y."/>
            <person name="Zhang H."/>
            <person name="O'Toole P.W."/>
        </authorList>
    </citation>
    <scope>NUCLEOTIDE SEQUENCE [LARGE SCALE GENOMIC DNA]</scope>
    <source>
        <strain evidence="2 3">DSM 20183</strain>
    </source>
</reference>
<dbReference type="NCBIfam" id="NF047356">
    <property type="entry name" value="RNA_bind_RnpM"/>
    <property type="match status" value="1"/>
</dbReference>
<proteinExistence type="predicted"/>
<protein>
    <recommendedName>
        <fullName evidence="1">YlxR domain-containing protein</fullName>
    </recommendedName>
</protein>
<dbReference type="InterPro" id="IPR007393">
    <property type="entry name" value="YlxR_dom"/>
</dbReference>
<dbReference type="EMBL" id="AZDG01000001">
    <property type="protein sequence ID" value="KRK65698.1"/>
    <property type="molecule type" value="Genomic_DNA"/>
</dbReference>
<dbReference type="CDD" id="cd00279">
    <property type="entry name" value="YlxR"/>
    <property type="match status" value="1"/>
</dbReference>
<evidence type="ECO:0000313" key="2">
    <source>
        <dbReference type="EMBL" id="KRK65698.1"/>
    </source>
</evidence>
<evidence type="ECO:0000259" key="1">
    <source>
        <dbReference type="Pfam" id="PF04296"/>
    </source>
</evidence>
<keyword evidence="3" id="KW-1185">Reference proteome</keyword>
<organism evidence="2 3">
    <name type="scientific">Companilactobacillus tucceti DSM 20183</name>
    <dbReference type="NCBI Taxonomy" id="1423811"/>
    <lineage>
        <taxon>Bacteria</taxon>
        <taxon>Bacillati</taxon>
        <taxon>Bacillota</taxon>
        <taxon>Bacilli</taxon>
        <taxon>Lactobacillales</taxon>
        <taxon>Lactobacillaceae</taxon>
        <taxon>Companilactobacillus</taxon>
    </lineage>
</organism>
<dbReference type="PANTHER" id="PTHR34215">
    <property type="entry name" value="BLL0784 PROTEIN"/>
    <property type="match status" value="1"/>
</dbReference>
<dbReference type="InterPro" id="IPR035931">
    <property type="entry name" value="YlxR-like_sf"/>
</dbReference>
<dbReference type="Proteomes" id="UP000050929">
    <property type="component" value="Unassembled WGS sequence"/>
</dbReference>
<name>A0A0R1JD59_9LACO</name>
<dbReference type="Pfam" id="PF04296">
    <property type="entry name" value="YlxR"/>
    <property type="match status" value="1"/>
</dbReference>
<sequence>MIDLATRKIPMRKDILTGKMYPKREMVRIVKNKEGVISIDPTGKKAGRGAYVGLDPEAVKKAKSQKILEKVFSHAVPSEFYDELFDFVDHQKARMDLFGDLGKKH</sequence>
<dbReference type="SUPFAM" id="SSF64376">
    <property type="entry name" value="YlxR-like"/>
    <property type="match status" value="1"/>
</dbReference>
<feature type="domain" description="YlxR" evidence="1">
    <location>
        <begin position="12"/>
        <end position="84"/>
    </location>
</feature>
<accession>A0A0R1JD59</accession>
<dbReference type="AlphaFoldDB" id="A0A0R1JD59"/>
<evidence type="ECO:0000313" key="3">
    <source>
        <dbReference type="Proteomes" id="UP000050929"/>
    </source>
</evidence>